<gene>
    <name evidence="1" type="ORF">S06H3_65257</name>
</gene>
<sequence length="42" mass="3975">SWSAPTAGGGVVAGWGAGETRSAPYWGCAAAEPSGAAQGIVL</sequence>
<reference evidence="1" key="1">
    <citation type="journal article" date="2014" name="Front. Microbiol.">
        <title>High frequency of phylogenetically diverse reductive dehalogenase-homologous genes in deep subseafloor sedimentary metagenomes.</title>
        <authorList>
            <person name="Kawai M."/>
            <person name="Futagami T."/>
            <person name="Toyoda A."/>
            <person name="Takaki Y."/>
            <person name="Nishi S."/>
            <person name="Hori S."/>
            <person name="Arai W."/>
            <person name="Tsubouchi T."/>
            <person name="Morono Y."/>
            <person name="Uchiyama I."/>
            <person name="Ito T."/>
            <person name="Fujiyama A."/>
            <person name="Inagaki F."/>
            <person name="Takami H."/>
        </authorList>
    </citation>
    <scope>NUCLEOTIDE SEQUENCE</scope>
    <source>
        <strain evidence="1">Expedition CK06-06</strain>
    </source>
</reference>
<dbReference type="EMBL" id="BARV01043869">
    <property type="protein sequence ID" value="GAI66862.1"/>
    <property type="molecule type" value="Genomic_DNA"/>
</dbReference>
<protein>
    <submittedName>
        <fullName evidence="1">Uncharacterized protein</fullName>
    </submittedName>
</protein>
<accession>X1QED4</accession>
<dbReference type="AlphaFoldDB" id="X1QED4"/>
<comment type="caution">
    <text evidence="1">The sequence shown here is derived from an EMBL/GenBank/DDBJ whole genome shotgun (WGS) entry which is preliminary data.</text>
</comment>
<organism evidence="1">
    <name type="scientific">marine sediment metagenome</name>
    <dbReference type="NCBI Taxonomy" id="412755"/>
    <lineage>
        <taxon>unclassified sequences</taxon>
        <taxon>metagenomes</taxon>
        <taxon>ecological metagenomes</taxon>
    </lineage>
</organism>
<proteinExistence type="predicted"/>
<evidence type="ECO:0000313" key="1">
    <source>
        <dbReference type="EMBL" id="GAI66862.1"/>
    </source>
</evidence>
<name>X1QED4_9ZZZZ</name>
<feature type="non-terminal residue" evidence="1">
    <location>
        <position position="1"/>
    </location>
</feature>